<name>A0A7W3W2P9_9PSEU</name>
<evidence type="ECO:0000313" key="4">
    <source>
        <dbReference type="Proteomes" id="UP000526734"/>
    </source>
</evidence>
<sequence length="353" mass="38850">MRIMVCAVVLLTSVLSAGTAVGVERPVASPRSAGLADDLKLLDPADLVLKIAQTHPYEMVRTYAWVALLGKPQDQSIAEFRAHGYYEAMELAKQNDAQNMDFAKRIRDTTSPEFSPEVNAAAVRVIAGSQSDRQQFVDSGYAAALARDKAAREESGKQEEALREADRKFIEVLAKNDPGKQVRLRAQWAIREGAGNGALVEFFAYGWASAARIDLEGFLLRAADNEARWRASIRRLFVDAQEAEQAANKAAEEFREQARQNAARAWRTAADQATPARTEWQGAEDAARTQAETWRRVAAAAEGAAGPNWAAILAPAHDNEQRWATERQAADSQVANWTALWELAQAGEQRMTK</sequence>
<dbReference type="EMBL" id="JACGZW010000011">
    <property type="protein sequence ID" value="MBB1157685.1"/>
    <property type="molecule type" value="Genomic_DNA"/>
</dbReference>
<keyword evidence="1" id="KW-0175">Coiled coil</keyword>
<comment type="caution">
    <text evidence="3">The sequence shown here is derived from an EMBL/GenBank/DDBJ whole genome shotgun (WGS) entry which is preliminary data.</text>
</comment>
<evidence type="ECO:0000313" key="3">
    <source>
        <dbReference type="EMBL" id="MBB1157685.1"/>
    </source>
</evidence>
<gene>
    <name evidence="3" type="ORF">H4281_31450</name>
</gene>
<protein>
    <submittedName>
        <fullName evidence="3">Uncharacterized protein</fullName>
    </submittedName>
</protein>
<dbReference type="AlphaFoldDB" id="A0A7W3W2P9"/>
<accession>A0A7W3W2P9</accession>
<reference evidence="3 4" key="1">
    <citation type="submission" date="2020-08" db="EMBL/GenBank/DDBJ databases">
        <title>Amycolatopsis sp. nov. DR6-1 isolated from Dendrobium heterocarpum.</title>
        <authorList>
            <person name="Tedsree N."/>
            <person name="Kuncharoen N."/>
            <person name="Likhitwitayawuid K."/>
            <person name="Tanasupawat S."/>
        </authorList>
    </citation>
    <scope>NUCLEOTIDE SEQUENCE [LARGE SCALE GENOMIC DNA]</scope>
    <source>
        <strain evidence="3 4">DR6-1</strain>
    </source>
</reference>
<dbReference type="Proteomes" id="UP000526734">
    <property type="component" value="Unassembled WGS sequence"/>
</dbReference>
<feature type="chain" id="PRO_5030752779" evidence="2">
    <location>
        <begin position="23"/>
        <end position="353"/>
    </location>
</feature>
<proteinExistence type="predicted"/>
<feature type="signal peptide" evidence="2">
    <location>
        <begin position="1"/>
        <end position="22"/>
    </location>
</feature>
<keyword evidence="2" id="KW-0732">Signal</keyword>
<evidence type="ECO:0000256" key="1">
    <source>
        <dbReference type="SAM" id="Coils"/>
    </source>
</evidence>
<keyword evidence="4" id="KW-1185">Reference proteome</keyword>
<organism evidence="3 4">
    <name type="scientific">Amycolatopsis dendrobii</name>
    <dbReference type="NCBI Taxonomy" id="2760662"/>
    <lineage>
        <taxon>Bacteria</taxon>
        <taxon>Bacillati</taxon>
        <taxon>Actinomycetota</taxon>
        <taxon>Actinomycetes</taxon>
        <taxon>Pseudonocardiales</taxon>
        <taxon>Pseudonocardiaceae</taxon>
        <taxon>Amycolatopsis</taxon>
    </lineage>
</organism>
<dbReference type="RefSeq" id="WP_182894516.1">
    <property type="nucleotide sequence ID" value="NZ_JACGZW010000011.1"/>
</dbReference>
<evidence type="ECO:0000256" key="2">
    <source>
        <dbReference type="SAM" id="SignalP"/>
    </source>
</evidence>
<feature type="coiled-coil region" evidence="1">
    <location>
        <begin position="233"/>
        <end position="260"/>
    </location>
</feature>